<organism evidence="1 2">
    <name type="scientific">Haloechinothrix salitolerans</name>
    <dbReference type="NCBI Taxonomy" id="926830"/>
    <lineage>
        <taxon>Bacteria</taxon>
        <taxon>Bacillati</taxon>
        <taxon>Actinomycetota</taxon>
        <taxon>Actinomycetes</taxon>
        <taxon>Pseudonocardiales</taxon>
        <taxon>Pseudonocardiaceae</taxon>
        <taxon>Haloechinothrix</taxon>
    </lineage>
</organism>
<reference evidence="2" key="1">
    <citation type="journal article" date="2019" name="Int. J. Syst. Evol. Microbiol.">
        <title>The Global Catalogue of Microorganisms (GCM) 10K type strain sequencing project: providing services to taxonomists for standard genome sequencing and annotation.</title>
        <authorList>
            <consortium name="The Broad Institute Genomics Platform"/>
            <consortium name="The Broad Institute Genome Sequencing Center for Infectious Disease"/>
            <person name="Wu L."/>
            <person name="Ma J."/>
        </authorList>
    </citation>
    <scope>NUCLEOTIDE SEQUENCE [LARGE SCALE GENOMIC DNA]</scope>
    <source>
        <strain evidence="2">KCTC 32255</strain>
    </source>
</reference>
<evidence type="ECO:0000313" key="1">
    <source>
        <dbReference type="EMBL" id="MFC6871651.1"/>
    </source>
</evidence>
<dbReference type="RefSeq" id="WP_345391612.1">
    <property type="nucleotide sequence ID" value="NZ_BAABLA010000007.1"/>
</dbReference>
<evidence type="ECO:0008006" key="3">
    <source>
        <dbReference type="Google" id="ProtNLM"/>
    </source>
</evidence>
<comment type="caution">
    <text evidence="1">The sequence shown here is derived from an EMBL/GenBank/DDBJ whole genome shotgun (WGS) entry which is preliminary data.</text>
</comment>
<gene>
    <name evidence="1" type="ORF">ACFQGD_31480</name>
</gene>
<keyword evidence="2" id="KW-1185">Reference proteome</keyword>
<dbReference type="Proteomes" id="UP001596337">
    <property type="component" value="Unassembled WGS sequence"/>
</dbReference>
<accession>A0ABW2C8D7</accession>
<evidence type="ECO:0000313" key="2">
    <source>
        <dbReference type="Proteomes" id="UP001596337"/>
    </source>
</evidence>
<proteinExistence type="predicted"/>
<name>A0ABW2C8D7_9PSEU</name>
<protein>
    <recommendedName>
        <fullName evidence="3">Sulfotransferase family protein</fullName>
    </recommendedName>
</protein>
<dbReference type="EMBL" id="JBHSXX010000001">
    <property type="protein sequence ID" value="MFC6871651.1"/>
    <property type="molecule type" value="Genomic_DNA"/>
</dbReference>
<sequence length="377" mass="42573">MTRKRSRLRELGLLYPESSGNAHFLAAHDLRGLDYYGVSGPKIAGAWGNVVGAVRGWDGPAVISHEMFSLADAETVRRAMRDLEGLEVHIVITARDLARQIPAHWQEDIKNRGLLTYADYLHSLKRIDDTVNPFFANIFWNYQNLPSVLRTWAGDIPPERVHIVTAPPRGTTHKDALWPRFARTIGIDPAECPADVTVRNPSMGLVETNLLRRLNSRIIDTLDGPSYHNMIKHYLAVDVLAARSDSTPLRLPVEDREWVTQRAKELVRELREAEYHVVGDLEELVPIWDETEQLTRHPDDASDAEMLDASLDALAGVLHRMDEMREQLRTLGDRETASPLRLSAKWAARKYPRLANMARGGLSVVGRVRGRLAACRR</sequence>